<dbReference type="Proteomes" id="UP000003986">
    <property type="component" value="Unassembled WGS sequence"/>
</dbReference>
<reference evidence="2" key="2">
    <citation type="submission" date="2008-12" db="EMBL/GenBank/DDBJ databases">
        <title>Annotation of Streptomyces roseosporus strain NRRL 15998.</title>
        <authorList>
            <consortium name="The Broad Institute Genome Sequencing Platform"/>
            <consortium name="Broad Institute Microbial Sequencing Center"/>
            <person name="Fischbach M."/>
            <person name="Ward D."/>
            <person name="Young S."/>
            <person name="Kodira C.D."/>
            <person name="Zeng Q."/>
            <person name="Koehrsen M."/>
            <person name="Godfrey P."/>
            <person name="Alvarado L."/>
            <person name="Berlin A.M."/>
            <person name="Borenstein D."/>
            <person name="Chen Z."/>
            <person name="Engels R."/>
            <person name="Freedman E."/>
            <person name="Gellesch M."/>
            <person name="Goldberg J."/>
            <person name="Griggs A."/>
            <person name="Gujja S."/>
            <person name="Heiman D.I."/>
            <person name="Hepburn T.A."/>
            <person name="Howarth C."/>
            <person name="Jen D."/>
            <person name="Larson L."/>
            <person name="Lewis B."/>
            <person name="Mehta T."/>
            <person name="Park D."/>
            <person name="Pearson M."/>
            <person name="Roberts A."/>
            <person name="Saif S."/>
            <person name="Shea T.D."/>
            <person name="Shenoy N."/>
            <person name="Sisk P."/>
            <person name="Stolte C."/>
            <person name="Sykes S.N."/>
            <person name="Walk T."/>
            <person name="White J."/>
            <person name="Yandava C."/>
            <person name="Straight P."/>
            <person name="Clardy J."/>
            <person name="Hung D."/>
            <person name="Kolter R."/>
            <person name="Mekalanos J."/>
            <person name="Walker S."/>
            <person name="Walsh C.T."/>
            <person name="Wieland B.L.C."/>
            <person name="Ilzarbe M."/>
            <person name="Galagan J."/>
            <person name="Nusbaum C."/>
            <person name="Birren B."/>
        </authorList>
    </citation>
    <scope>NUCLEOTIDE SEQUENCE [LARGE SCALE GENOMIC DNA]</scope>
    <source>
        <strain evidence="2">NRRL 15998</strain>
    </source>
</reference>
<dbReference type="AlphaFoldDB" id="D6AKG3"/>
<reference evidence="2" key="1">
    <citation type="submission" date="2008-10" db="EMBL/GenBank/DDBJ databases">
        <authorList>
            <person name="Molnar K."/>
        </authorList>
    </citation>
    <scope>NUCLEOTIDE SEQUENCE [LARGE SCALE GENOMIC DNA]</scope>
    <source>
        <strain evidence="2">NRRL 15998</strain>
    </source>
</reference>
<accession>D6AKG3</accession>
<gene>
    <name evidence="1" type="ORF">SSGG_02582</name>
</gene>
<organism evidence="1 2">
    <name type="scientific">Streptomyces filamentosus NRRL 15998</name>
    <dbReference type="NCBI Taxonomy" id="457431"/>
    <lineage>
        <taxon>Bacteria</taxon>
        <taxon>Bacillati</taxon>
        <taxon>Actinomycetota</taxon>
        <taxon>Actinomycetes</taxon>
        <taxon>Kitasatosporales</taxon>
        <taxon>Streptomycetaceae</taxon>
        <taxon>Streptomyces</taxon>
    </lineage>
</organism>
<proteinExistence type="predicted"/>
<evidence type="ECO:0000313" key="2">
    <source>
        <dbReference type="Proteomes" id="UP000003986"/>
    </source>
</evidence>
<sequence length="106" mass="11436">MSRICEASVFVCSDSSHTNAGSLHVLRHRVMIMFQIKCSHTAAVYSAHDRTRTEGHDTTVGHEGPGCTVVGRGGRGGLRFPYVRNGSAARIQPNALPLNRSCAAWS</sequence>
<evidence type="ECO:0000313" key="1">
    <source>
        <dbReference type="EMBL" id="EFE75215.2"/>
    </source>
</evidence>
<dbReference type="EMBL" id="DS999644">
    <property type="protein sequence ID" value="EFE75215.2"/>
    <property type="molecule type" value="Genomic_DNA"/>
</dbReference>
<name>D6AKG3_STRFL</name>
<protein>
    <submittedName>
        <fullName evidence="1">Predicted protein</fullName>
    </submittedName>
</protein>